<proteinExistence type="predicted"/>
<dbReference type="AlphaFoldDB" id="A0A9W9Y6Z2"/>
<dbReference type="OrthoDB" id="3639251at2759"/>
<dbReference type="PANTHER" id="PTHR43826">
    <property type="entry name" value="GLUCOSE-6-PHOSPHATE EXCHANGER SLC37A4"/>
    <property type="match status" value="1"/>
</dbReference>
<evidence type="ECO:0000256" key="2">
    <source>
        <dbReference type="ARBA" id="ARBA00022692"/>
    </source>
</evidence>
<name>A0A9W9Y6Z2_9CNID</name>
<evidence type="ECO:0000256" key="3">
    <source>
        <dbReference type="ARBA" id="ARBA00022989"/>
    </source>
</evidence>
<evidence type="ECO:0000256" key="1">
    <source>
        <dbReference type="ARBA" id="ARBA00004127"/>
    </source>
</evidence>
<comment type="caution">
    <text evidence="6">The sequence shown here is derived from an EMBL/GenBank/DDBJ whole genome shotgun (WGS) entry which is preliminary data.</text>
</comment>
<accession>A0A9W9Y6Z2</accession>
<dbReference type="GO" id="GO:0005789">
    <property type="term" value="C:endoplasmic reticulum membrane"/>
    <property type="evidence" value="ECO:0007669"/>
    <property type="project" value="TreeGrafter"/>
</dbReference>
<keyword evidence="4 5" id="KW-0472">Membrane</keyword>
<dbReference type="GO" id="GO:0061513">
    <property type="term" value="F:glucose 6-phosphate:phosphate antiporter activity"/>
    <property type="evidence" value="ECO:0007669"/>
    <property type="project" value="TreeGrafter"/>
</dbReference>
<dbReference type="PANTHER" id="PTHR43826:SF3">
    <property type="entry name" value="GLUCOSE-6-PHOSPHATE EXCHANGER SLC37A4"/>
    <property type="match status" value="1"/>
</dbReference>
<dbReference type="Proteomes" id="UP001163046">
    <property type="component" value="Unassembled WGS sequence"/>
</dbReference>
<dbReference type="InterPro" id="IPR036259">
    <property type="entry name" value="MFS_trans_sf"/>
</dbReference>
<keyword evidence="7" id="KW-1185">Reference proteome</keyword>
<evidence type="ECO:0000256" key="4">
    <source>
        <dbReference type="ARBA" id="ARBA00023136"/>
    </source>
</evidence>
<protein>
    <submittedName>
        <fullName evidence="6">Uncharacterized protein</fullName>
    </submittedName>
</protein>
<dbReference type="Gene3D" id="1.20.1250.20">
    <property type="entry name" value="MFS general substrate transporter like domains"/>
    <property type="match status" value="1"/>
</dbReference>
<keyword evidence="3 5" id="KW-1133">Transmembrane helix</keyword>
<dbReference type="InterPro" id="IPR051337">
    <property type="entry name" value="OPA_Antiporter"/>
</dbReference>
<evidence type="ECO:0000256" key="5">
    <source>
        <dbReference type="SAM" id="Phobius"/>
    </source>
</evidence>
<dbReference type="EMBL" id="MU827882">
    <property type="protein sequence ID" value="KAJ7315463.1"/>
    <property type="molecule type" value="Genomic_DNA"/>
</dbReference>
<organism evidence="6 7">
    <name type="scientific">Desmophyllum pertusum</name>
    <dbReference type="NCBI Taxonomy" id="174260"/>
    <lineage>
        <taxon>Eukaryota</taxon>
        <taxon>Metazoa</taxon>
        <taxon>Cnidaria</taxon>
        <taxon>Anthozoa</taxon>
        <taxon>Hexacorallia</taxon>
        <taxon>Scleractinia</taxon>
        <taxon>Caryophylliina</taxon>
        <taxon>Caryophylliidae</taxon>
        <taxon>Desmophyllum</taxon>
    </lineage>
</organism>
<evidence type="ECO:0000313" key="7">
    <source>
        <dbReference type="Proteomes" id="UP001163046"/>
    </source>
</evidence>
<evidence type="ECO:0000313" key="6">
    <source>
        <dbReference type="EMBL" id="KAJ7315463.1"/>
    </source>
</evidence>
<comment type="subcellular location">
    <subcellularLocation>
        <location evidence="1">Endomembrane system</location>
        <topology evidence="1">Multi-pass membrane protein</topology>
    </subcellularLocation>
</comment>
<feature type="transmembrane region" description="Helical" evidence="5">
    <location>
        <begin position="75"/>
        <end position="96"/>
    </location>
</feature>
<keyword evidence="2 5" id="KW-0812">Transmembrane</keyword>
<dbReference type="GO" id="GO:0035435">
    <property type="term" value="P:phosphate ion transmembrane transport"/>
    <property type="evidence" value="ECO:0007669"/>
    <property type="project" value="TreeGrafter"/>
</dbReference>
<sequence length="110" mass="12143">MTLFVKTGVGEWTQLFLMQTIGKSQYDSSIAMSFLEIGGLFGSIASGYVTDKLVQKSEQHLQEFPLTTISKSYDWGAVFIALELASLFCGCLLIGARNVSRHMIDPSKLE</sequence>
<reference evidence="6" key="1">
    <citation type="submission" date="2023-01" db="EMBL/GenBank/DDBJ databases">
        <title>Genome assembly of the deep-sea coral Lophelia pertusa.</title>
        <authorList>
            <person name="Herrera S."/>
            <person name="Cordes E."/>
        </authorList>
    </citation>
    <scope>NUCLEOTIDE SEQUENCE</scope>
    <source>
        <strain evidence="6">USNM1676648</strain>
        <tissue evidence="6">Polyp</tissue>
    </source>
</reference>
<gene>
    <name evidence="6" type="ORF">OS493_038573</name>
</gene>